<dbReference type="PANTHER" id="PTHR13351">
    <property type="entry name" value="RENIN RECEPTOR"/>
    <property type="match status" value="1"/>
</dbReference>
<evidence type="ECO:0000313" key="4">
    <source>
        <dbReference type="EMBL" id="CAF0728420.1"/>
    </source>
</evidence>
<dbReference type="PANTHER" id="PTHR13351:SF1">
    <property type="entry name" value="RENIN RECEPTOR"/>
    <property type="match status" value="1"/>
</dbReference>
<keyword evidence="1" id="KW-0472">Membrane</keyword>
<keyword evidence="1" id="KW-0812">Transmembrane</keyword>
<dbReference type="GO" id="GO:0009897">
    <property type="term" value="C:external side of plasma membrane"/>
    <property type="evidence" value="ECO:0007669"/>
    <property type="project" value="TreeGrafter"/>
</dbReference>
<dbReference type="AlphaFoldDB" id="A0A813MX11"/>
<feature type="transmembrane region" description="Helical" evidence="1">
    <location>
        <begin position="220"/>
        <end position="240"/>
    </location>
</feature>
<comment type="caution">
    <text evidence="4">The sequence shown here is derived from an EMBL/GenBank/DDBJ whole genome shotgun (WGS) entry which is preliminary data.</text>
</comment>
<evidence type="ECO:0000256" key="1">
    <source>
        <dbReference type="SAM" id="Phobius"/>
    </source>
</evidence>
<reference evidence="4" key="1">
    <citation type="submission" date="2021-02" db="EMBL/GenBank/DDBJ databases">
        <authorList>
            <person name="Nowell W R."/>
        </authorList>
    </citation>
    <scope>NUCLEOTIDE SEQUENCE</scope>
    <source>
        <strain evidence="4">Ploen Becks lab</strain>
    </source>
</reference>
<dbReference type="OrthoDB" id="7866065at2759"/>
<proteinExistence type="predicted"/>
<organism evidence="4 5">
    <name type="scientific">Brachionus calyciflorus</name>
    <dbReference type="NCBI Taxonomy" id="104777"/>
    <lineage>
        <taxon>Eukaryota</taxon>
        <taxon>Metazoa</taxon>
        <taxon>Spiralia</taxon>
        <taxon>Gnathifera</taxon>
        <taxon>Rotifera</taxon>
        <taxon>Eurotatoria</taxon>
        <taxon>Monogononta</taxon>
        <taxon>Pseudotrocha</taxon>
        <taxon>Ploima</taxon>
        <taxon>Brachionidae</taxon>
        <taxon>Brachionus</taxon>
    </lineage>
</organism>
<keyword evidence="5" id="KW-1185">Reference proteome</keyword>
<dbReference type="EMBL" id="CAJNOC010000215">
    <property type="protein sequence ID" value="CAF0728420.1"/>
    <property type="molecule type" value="Genomic_DNA"/>
</dbReference>
<dbReference type="InterPro" id="IPR056780">
    <property type="entry name" value="Renin_r_C"/>
</dbReference>
<keyword evidence="2" id="KW-0732">Signal</keyword>
<keyword evidence="1" id="KW-1133">Transmembrane helix</keyword>
<dbReference type="GO" id="GO:0038023">
    <property type="term" value="F:signaling receptor activity"/>
    <property type="evidence" value="ECO:0007669"/>
    <property type="project" value="InterPro"/>
</dbReference>
<feature type="chain" id="PRO_5032721715" description="Renin receptor-like C-terminal transmembrane spanning segment domain-containing protein" evidence="2">
    <location>
        <begin position="21"/>
        <end position="262"/>
    </location>
</feature>
<dbReference type="Proteomes" id="UP000663879">
    <property type="component" value="Unassembled WGS sequence"/>
</dbReference>
<protein>
    <recommendedName>
        <fullName evidence="3">Renin receptor-like C-terminal transmembrane spanning segment domain-containing protein</fullName>
    </recommendedName>
</protein>
<dbReference type="Pfam" id="PF07850">
    <property type="entry name" value="Renin_r"/>
    <property type="match status" value="1"/>
</dbReference>
<feature type="signal peptide" evidence="2">
    <location>
        <begin position="1"/>
        <end position="20"/>
    </location>
</feature>
<dbReference type="GO" id="GO:0030177">
    <property type="term" value="P:positive regulation of Wnt signaling pathway"/>
    <property type="evidence" value="ECO:0007669"/>
    <property type="project" value="TreeGrafter"/>
</dbReference>
<name>A0A813MX11_9BILA</name>
<sequence length="262" mass="29676">MLNKFFIVTIFVALSSFISTESTGKLFVIDSPKSLTFDTKEPLKLSDFKNLLLATSGFPVDNEVKWNGLKKEKSTYFPRATLLILLSNNQTDDLKKEFITIQEDTDGHFDFLQSSTHNSDSSAKFYNGAPSDDDLKQIDCSHLSSFHVIELTEPSVSENLLRKLSKVFSDKCSGDLVSYLLHTSTPIRARRQTISGNVLERSIVNEAVFYSDQYPAMFNLIFWTSLILGLAVFGISYSMWNMDPGLNTVIYRMTSQRIKKDQ</sequence>
<gene>
    <name evidence="4" type="ORF">OXX778_LOCUS2675</name>
</gene>
<dbReference type="InterPro" id="IPR012493">
    <property type="entry name" value="Renin_rcpt"/>
</dbReference>
<evidence type="ECO:0000256" key="2">
    <source>
        <dbReference type="SAM" id="SignalP"/>
    </source>
</evidence>
<feature type="domain" description="Renin receptor-like C-terminal transmembrane spanning segment" evidence="3">
    <location>
        <begin position="200"/>
        <end position="261"/>
    </location>
</feature>
<evidence type="ECO:0000313" key="5">
    <source>
        <dbReference type="Proteomes" id="UP000663879"/>
    </source>
</evidence>
<evidence type="ECO:0000259" key="3">
    <source>
        <dbReference type="Pfam" id="PF07850"/>
    </source>
</evidence>
<accession>A0A813MX11</accession>